<dbReference type="VEuPathDB" id="FungiDB:CH63R_05014"/>
<feature type="region of interest" description="Disordered" evidence="1">
    <location>
        <begin position="34"/>
        <end position="61"/>
    </location>
</feature>
<dbReference type="GeneID" id="28864096"/>
<evidence type="ECO:0000256" key="1">
    <source>
        <dbReference type="SAM" id="MobiDB-lite"/>
    </source>
</evidence>
<dbReference type="Proteomes" id="UP000092177">
    <property type="component" value="Chromosome 3"/>
</dbReference>
<proteinExistence type="predicted"/>
<dbReference type="EMBL" id="LTAN01000003">
    <property type="protein sequence ID" value="OBR12718.1"/>
    <property type="molecule type" value="Genomic_DNA"/>
</dbReference>
<evidence type="ECO:0000313" key="3">
    <source>
        <dbReference type="Proteomes" id="UP000092177"/>
    </source>
</evidence>
<comment type="caution">
    <text evidence="2">The sequence shown here is derived from an EMBL/GenBank/DDBJ whole genome shotgun (WGS) entry which is preliminary data.</text>
</comment>
<protein>
    <submittedName>
        <fullName evidence="2">Uncharacterized protein</fullName>
    </submittedName>
</protein>
<name>A0A1B7YLD9_COLHI</name>
<dbReference type="RefSeq" id="XP_018161235.1">
    <property type="nucleotide sequence ID" value="XM_018299989.1"/>
</dbReference>
<dbReference type="AlphaFoldDB" id="A0A1B7YLD9"/>
<organism evidence="2 3">
    <name type="scientific">Colletotrichum higginsianum (strain IMI 349063)</name>
    <name type="common">Crucifer anthracnose fungus</name>
    <dbReference type="NCBI Taxonomy" id="759273"/>
    <lineage>
        <taxon>Eukaryota</taxon>
        <taxon>Fungi</taxon>
        <taxon>Dikarya</taxon>
        <taxon>Ascomycota</taxon>
        <taxon>Pezizomycotina</taxon>
        <taxon>Sordariomycetes</taxon>
        <taxon>Hypocreomycetidae</taxon>
        <taxon>Glomerellales</taxon>
        <taxon>Glomerellaceae</taxon>
        <taxon>Colletotrichum</taxon>
        <taxon>Colletotrichum destructivum species complex</taxon>
    </lineage>
</organism>
<reference evidence="3" key="1">
    <citation type="journal article" date="2017" name="BMC Genomics">
        <title>Gapless genome assembly of Colletotrichum higginsianum reveals chromosome structure and association of transposable elements with secondary metabolite gene clusters.</title>
        <authorList>
            <person name="Dallery J.-F."/>
            <person name="Lapalu N."/>
            <person name="Zampounis A."/>
            <person name="Pigne S."/>
            <person name="Luyten I."/>
            <person name="Amselem J."/>
            <person name="Wittenberg A.H.J."/>
            <person name="Zhou S."/>
            <person name="de Queiroz M.V."/>
            <person name="Robin G.P."/>
            <person name="Auger A."/>
            <person name="Hainaut M."/>
            <person name="Henrissat B."/>
            <person name="Kim K.-T."/>
            <person name="Lee Y.-H."/>
            <person name="Lespinet O."/>
            <person name="Schwartz D.C."/>
            <person name="Thon M.R."/>
            <person name="O'Connell R.J."/>
        </authorList>
    </citation>
    <scope>NUCLEOTIDE SEQUENCE [LARGE SCALE GENOMIC DNA]</scope>
    <source>
        <strain evidence="3">IMI 349063</strain>
    </source>
</reference>
<feature type="compositionally biased region" description="Low complexity" evidence="1">
    <location>
        <begin position="35"/>
        <end position="44"/>
    </location>
</feature>
<gene>
    <name evidence="2" type="ORF">CH63R_05014</name>
</gene>
<evidence type="ECO:0000313" key="2">
    <source>
        <dbReference type="EMBL" id="OBR12718.1"/>
    </source>
</evidence>
<sequence>MLPSPRVHIAPPPPPVGSLNPTCSKCTRLPVLILPPDSSSRPPRTTYLDSPSTAPGSLDRAKISPRRFSLLSSSSCLP</sequence>
<keyword evidence="3" id="KW-1185">Reference proteome</keyword>
<dbReference type="KEGG" id="chig:CH63R_05014"/>
<accession>A0A1B7YLD9</accession>